<sequence length="62" mass="6343">MALPESIETSVSLNDAFGGGPFTAYCTQEYVEVDYTPAVLAAPNAATGISSTSAILNGTIED</sequence>
<feature type="non-terminal residue" evidence="1">
    <location>
        <position position="62"/>
    </location>
</feature>
<organism evidence="1">
    <name type="scientific">marine sediment metagenome</name>
    <dbReference type="NCBI Taxonomy" id="412755"/>
    <lineage>
        <taxon>unclassified sequences</taxon>
        <taxon>metagenomes</taxon>
        <taxon>ecological metagenomes</taxon>
    </lineage>
</organism>
<dbReference type="EMBL" id="BARW01027499">
    <property type="protein sequence ID" value="GAJ15852.1"/>
    <property type="molecule type" value="Genomic_DNA"/>
</dbReference>
<protein>
    <submittedName>
        <fullName evidence="1">Uncharacterized protein</fullName>
    </submittedName>
</protein>
<proteinExistence type="predicted"/>
<gene>
    <name evidence="1" type="ORF">S12H4_44604</name>
</gene>
<name>X1VDZ6_9ZZZZ</name>
<dbReference type="AlphaFoldDB" id="X1VDZ6"/>
<accession>X1VDZ6</accession>
<evidence type="ECO:0000313" key="1">
    <source>
        <dbReference type="EMBL" id="GAJ15852.1"/>
    </source>
</evidence>
<comment type="caution">
    <text evidence="1">The sequence shown here is derived from an EMBL/GenBank/DDBJ whole genome shotgun (WGS) entry which is preliminary data.</text>
</comment>
<reference evidence="1" key="1">
    <citation type="journal article" date="2014" name="Front. Microbiol.">
        <title>High frequency of phylogenetically diverse reductive dehalogenase-homologous genes in deep subseafloor sedimentary metagenomes.</title>
        <authorList>
            <person name="Kawai M."/>
            <person name="Futagami T."/>
            <person name="Toyoda A."/>
            <person name="Takaki Y."/>
            <person name="Nishi S."/>
            <person name="Hori S."/>
            <person name="Arai W."/>
            <person name="Tsubouchi T."/>
            <person name="Morono Y."/>
            <person name="Uchiyama I."/>
            <person name="Ito T."/>
            <person name="Fujiyama A."/>
            <person name="Inagaki F."/>
            <person name="Takami H."/>
        </authorList>
    </citation>
    <scope>NUCLEOTIDE SEQUENCE</scope>
    <source>
        <strain evidence="1">Expedition CK06-06</strain>
    </source>
</reference>